<proteinExistence type="predicted"/>
<dbReference type="RefSeq" id="WP_094068781.1">
    <property type="nucleotide sequence ID" value="NZ_CABPSX010000002.1"/>
</dbReference>
<protein>
    <submittedName>
        <fullName evidence="2">KTSC domain-containing protein</fullName>
    </submittedName>
</protein>
<accession>A0A5E5P2U9</accession>
<dbReference type="EMBL" id="CABPSX010000002">
    <property type="protein sequence ID" value="VVG70660.1"/>
    <property type="molecule type" value="Genomic_DNA"/>
</dbReference>
<evidence type="ECO:0000313" key="2">
    <source>
        <dbReference type="EMBL" id="VVG70660.1"/>
    </source>
</evidence>
<dbReference type="Pfam" id="PF13619">
    <property type="entry name" value="KTSC"/>
    <property type="match status" value="1"/>
</dbReference>
<gene>
    <name evidence="2" type="ORF">PAP18089_01624</name>
</gene>
<feature type="domain" description="KTSC" evidence="1">
    <location>
        <begin position="20"/>
        <end position="80"/>
    </location>
</feature>
<dbReference type="InterPro" id="IPR025309">
    <property type="entry name" value="KTSC_dom"/>
</dbReference>
<name>A0A5E5P2U9_9BURK</name>
<dbReference type="OrthoDB" id="8909582at2"/>
<sequence>MIENQTQHASAVQIEMKEVQSSQIHSIGHDPASNMLAVRFKTKDGAPSSLYHYSNVSATDFIAFDTAESIGSHFYKAIKPFAEKYPYVKIESAPAVPQE</sequence>
<reference evidence="2 3" key="1">
    <citation type="submission" date="2019-08" db="EMBL/GenBank/DDBJ databases">
        <authorList>
            <person name="Peeters C."/>
        </authorList>
    </citation>
    <scope>NUCLEOTIDE SEQUENCE [LARGE SCALE GENOMIC DNA]</scope>
    <source>
        <strain evidence="2 3">LMG 18089</strain>
    </source>
</reference>
<dbReference type="Proteomes" id="UP000364291">
    <property type="component" value="Unassembled WGS sequence"/>
</dbReference>
<evidence type="ECO:0000313" key="3">
    <source>
        <dbReference type="Proteomes" id="UP000364291"/>
    </source>
</evidence>
<dbReference type="AlphaFoldDB" id="A0A5E5P2U9"/>
<evidence type="ECO:0000259" key="1">
    <source>
        <dbReference type="Pfam" id="PF13619"/>
    </source>
</evidence>
<organism evidence="2 3">
    <name type="scientific">Pandoraea apista</name>
    <dbReference type="NCBI Taxonomy" id="93218"/>
    <lineage>
        <taxon>Bacteria</taxon>
        <taxon>Pseudomonadati</taxon>
        <taxon>Pseudomonadota</taxon>
        <taxon>Betaproteobacteria</taxon>
        <taxon>Burkholderiales</taxon>
        <taxon>Burkholderiaceae</taxon>
        <taxon>Pandoraea</taxon>
    </lineage>
</organism>